<evidence type="ECO:0000256" key="6">
    <source>
        <dbReference type="ARBA" id="ARBA00022989"/>
    </source>
</evidence>
<keyword evidence="3" id="KW-0813">Transport</keyword>
<gene>
    <name evidence="9" type="ORF">C7400_11994</name>
    <name evidence="10" type="ORF">SAMN05216550_11687</name>
</gene>
<dbReference type="EMBL" id="QJJV01000019">
    <property type="protein sequence ID" value="PXX11527.1"/>
    <property type="molecule type" value="Genomic_DNA"/>
</dbReference>
<evidence type="ECO:0000256" key="5">
    <source>
        <dbReference type="ARBA" id="ARBA00022692"/>
    </source>
</evidence>
<feature type="transmembrane region" description="Helical" evidence="8">
    <location>
        <begin position="29"/>
        <end position="55"/>
    </location>
</feature>
<keyword evidence="5 8" id="KW-0812">Transmembrane</keyword>
<comment type="subcellular location">
    <subcellularLocation>
        <location evidence="1 8">Cell membrane</location>
        <topology evidence="1 8">Multi-pass membrane protein</topology>
    </subcellularLocation>
</comment>
<keyword evidence="7 8" id="KW-0472">Membrane</keyword>
<evidence type="ECO:0000313" key="11">
    <source>
        <dbReference type="Proteomes" id="UP000183529"/>
    </source>
</evidence>
<dbReference type="Pfam" id="PF01925">
    <property type="entry name" value="TauE"/>
    <property type="match status" value="1"/>
</dbReference>
<keyword evidence="4 8" id="KW-1003">Cell membrane</keyword>
<feature type="transmembrane region" description="Helical" evidence="8">
    <location>
        <begin position="132"/>
        <end position="158"/>
    </location>
</feature>
<evidence type="ECO:0000313" key="10">
    <source>
        <dbReference type="EMBL" id="SEK07844.1"/>
    </source>
</evidence>
<keyword evidence="12" id="KW-1185">Reference proteome</keyword>
<dbReference type="RefSeq" id="WP_065060507.1">
    <property type="nucleotide sequence ID" value="NZ_CADFGN010000014.1"/>
</dbReference>
<dbReference type="InterPro" id="IPR052017">
    <property type="entry name" value="TSUP"/>
</dbReference>
<feature type="transmembrane region" description="Helical" evidence="8">
    <location>
        <begin position="76"/>
        <end position="95"/>
    </location>
</feature>
<dbReference type="PANTHER" id="PTHR30269">
    <property type="entry name" value="TRANSMEMBRANE PROTEIN YFCA"/>
    <property type="match status" value="1"/>
</dbReference>
<protein>
    <recommendedName>
        <fullName evidence="8">Probable membrane transporter protein</fullName>
    </recommendedName>
</protein>
<dbReference type="Proteomes" id="UP000247515">
    <property type="component" value="Unassembled WGS sequence"/>
</dbReference>
<dbReference type="GeneID" id="61306513"/>
<comment type="caution">
    <text evidence="10">The sequence shown here is derived from an EMBL/GenBank/DDBJ whole genome shotgun (WGS) entry which is preliminary data.</text>
</comment>
<dbReference type="GO" id="GO:0005886">
    <property type="term" value="C:plasma membrane"/>
    <property type="evidence" value="ECO:0007669"/>
    <property type="project" value="UniProtKB-SubCell"/>
</dbReference>
<keyword evidence="6 8" id="KW-1133">Transmembrane helix</keyword>
<sequence length="243" mass="24994">MTLAGTPATLAWLASISLLAGVAKGLTGFGGALVMAPLFGLLLGPADTAAMIVFVHCVTSLQGIRQWGRVARWRSILPLAAVALVSAALASHWMAGADARRLRHATAIAVLAITVLHMRGWRWRHHGSGMPLVAAGVVSGMLTALAGLGGPPAVYYFAGIDQGPALRANLLGYFAALFCGTALLFAISHRITVSHAITGVGLAPAFALGVLLGERSGARMSRVAFDRIVSGLLLLSGCLALVS</sequence>
<evidence type="ECO:0000256" key="3">
    <source>
        <dbReference type="ARBA" id="ARBA00022448"/>
    </source>
</evidence>
<proteinExistence type="inferred from homology"/>
<dbReference type="AlphaFoldDB" id="A0A1A5XD88"/>
<evidence type="ECO:0000256" key="7">
    <source>
        <dbReference type="ARBA" id="ARBA00023136"/>
    </source>
</evidence>
<feature type="transmembrane region" description="Helical" evidence="8">
    <location>
        <begin position="101"/>
        <end position="120"/>
    </location>
</feature>
<dbReference type="InterPro" id="IPR002781">
    <property type="entry name" value="TM_pro_TauE-like"/>
</dbReference>
<reference evidence="10 11" key="1">
    <citation type="submission" date="2016-10" db="EMBL/GenBank/DDBJ databases">
        <authorList>
            <person name="Varghese N."/>
            <person name="Submissions S."/>
        </authorList>
    </citation>
    <scope>NUCLEOTIDE SEQUENCE [LARGE SCALE GENOMIC DNA]</scope>
    <source>
        <strain evidence="10 11">LMG 22274</strain>
    </source>
</reference>
<evidence type="ECO:0000256" key="2">
    <source>
        <dbReference type="ARBA" id="ARBA00009142"/>
    </source>
</evidence>
<feature type="transmembrane region" description="Helical" evidence="8">
    <location>
        <begin position="170"/>
        <end position="187"/>
    </location>
</feature>
<dbReference type="EMBL" id="FNZM01000016">
    <property type="protein sequence ID" value="SEK07844.1"/>
    <property type="molecule type" value="Genomic_DNA"/>
</dbReference>
<dbReference type="Proteomes" id="UP000183529">
    <property type="component" value="Unassembled WGS sequence"/>
</dbReference>
<dbReference type="PANTHER" id="PTHR30269:SF37">
    <property type="entry name" value="MEMBRANE TRANSPORTER PROTEIN"/>
    <property type="match status" value="1"/>
</dbReference>
<name>A0A1A5XD88_9BURK</name>
<feature type="transmembrane region" description="Helical" evidence="8">
    <location>
        <begin position="194"/>
        <end position="212"/>
    </location>
</feature>
<organism evidence="10 11">
    <name type="scientific">Paraburkholderia tropica</name>
    <dbReference type="NCBI Taxonomy" id="92647"/>
    <lineage>
        <taxon>Bacteria</taxon>
        <taxon>Pseudomonadati</taxon>
        <taxon>Pseudomonadota</taxon>
        <taxon>Betaproteobacteria</taxon>
        <taxon>Burkholderiales</taxon>
        <taxon>Burkholderiaceae</taxon>
        <taxon>Paraburkholderia</taxon>
    </lineage>
</organism>
<comment type="similarity">
    <text evidence="2 8">Belongs to the 4-toluene sulfonate uptake permease (TSUP) (TC 2.A.102) family.</text>
</comment>
<evidence type="ECO:0000256" key="8">
    <source>
        <dbReference type="RuleBase" id="RU363041"/>
    </source>
</evidence>
<evidence type="ECO:0000256" key="4">
    <source>
        <dbReference type="ARBA" id="ARBA00022475"/>
    </source>
</evidence>
<accession>A0A1A5XD88</accession>
<evidence type="ECO:0000313" key="12">
    <source>
        <dbReference type="Proteomes" id="UP000247515"/>
    </source>
</evidence>
<evidence type="ECO:0000313" key="9">
    <source>
        <dbReference type="EMBL" id="PXX11527.1"/>
    </source>
</evidence>
<reference evidence="9 12" key="2">
    <citation type="submission" date="2018-05" db="EMBL/GenBank/DDBJ databases">
        <title>Genomic Encyclopedia of Type Strains, Phase IV (KMG-V): Genome sequencing to study the core and pangenomes of soil and plant-associated prokaryotes.</title>
        <authorList>
            <person name="Whitman W."/>
        </authorList>
    </citation>
    <scope>NUCLEOTIDE SEQUENCE [LARGE SCALE GENOMIC DNA]</scope>
    <source>
        <strain evidence="9 12">SIr-6563</strain>
    </source>
</reference>
<evidence type="ECO:0000256" key="1">
    <source>
        <dbReference type="ARBA" id="ARBA00004651"/>
    </source>
</evidence>